<keyword evidence="2" id="KW-1185">Reference proteome</keyword>
<accession>I7CIS0</accession>
<proteinExistence type="predicted"/>
<dbReference type="AlphaFoldDB" id="I7CIS0"/>
<dbReference type="OrthoDB" id="394974at2"/>
<dbReference type="Proteomes" id="UP000006502">
    <property type="component" value="Chromosome"/>
</dbReference>
<evidence type="ECO:0000313" key="2">
    <source>
        <dbReference type="Proteomes" id="UP000006502"/>
    </source>
</evidence>
<reference evidence="2" key="2">
    <citation type="submission" date="2012-07" db="EMBL/GenBank/DDBJ databases">
        <title>Complete genome sequence of 'Candidatus Mycoplasma haemolamae'.</title>
        <authorList>
            <person name="Guimaraes A.M.S."/>
            <person name="Toth B."/>
            <person name="Santos A.P."/>
            <person name="Nascimento N.C."/>
            <person name="Sojka J.E."/>
            <person name="Messick J.B."/>
        </authorList>
    </citation>
    <scope>NUCLEOTIDE SEQUENCE [LARGE SCALE GENOMIC DNA]</scope>
    <source>
        <strain evidence="2">Purdue</strain>
    </source>
</reference>
<evidence type="ECO:0000313" key="1">
    <source>
        <dbReference type="EMBL" id="AFO51769.1"/>
    </source>
</evidence>
<dbReference type="PATRIC" id="fig|1212765.3.peg.214"/>
<dbReference type="KEGG" id="mhl:MHLP_00945"/>
<dbReference type="EMBL" id="CP003731">
    <property type="protein sequence ID" value="AFO51769.1"/>
    <property type="molecule type" value="Genomic_DNA"/>
</dbReference>
<gene>
    <name evidence="1" type="ordered locus">MHLP_00945</name>
</gene>
<dbReference type="HOGENOM" id="CLU_737363_0_0_14"/>
<dbReference type="STRING" id="1212765.MHLP_00945"/>
<name>I7CIS0_MYCHA</name>
<sequence length="367" mass="44609">MGFPKDWQKYDLVDFVKYHKRFKMHIQPKILELIEAKWRVDEYSENLRDVSEEISLPLSHSLTREERYRVRELKSFLGKYTEFLVKALKKEEKTNSNWVSFSISDQDMWERVIAQSFRECKQYYYCKNAQLDAYIEEDLECLESWEFWNANPDQLIWKKLIEHLKGLVSSFHSLQSYLEFGANHRKRRWSCEISGWEFDFFDSEKNELIELKFSDREFNIEWVCQTLLYVYLVKRTYGLDVQRIKILNTYQAKQWSWNLKELFVKGGLEGFFELLDIELNSKEKESFCSKAHKAMKDILTREASPDYSLEEIVRQHFALWSDKPKEIERCIDFFSRMVKLKERAKLVYDDTLVWTMWLQHRKKNRPN</sequence>
<protein>
    <submittedName>
        <fullName evidence="1">Uncharacterized protein</fullName>
    </submittedName>
</protein>
<reference evidence="1 2" key="1">
    <citation type="journal article" date="2012" name="J. Bacteriol.">
        <title>Genome Sequence of "Candidatus Mycoplasma haemolamae" Strain Purdue, a Red Blood Cell Pathogen of Alpacas (Vicugna pacos) and Llamas (Lama glama).</title>
        <authorList>
            <person name="Guimaraes A.M."/>
            <person name="Toth B."/>
            <person name="Santos A.P."/>
            <person name="do Nascimento N.C."/>
            <person name="Kritchevsky J.E."/>
            <person name="Messick J.B."/>
        </authorList>
    </citation>
    <scope>NUCLEOTIDE SEQUENCE [LARGE SCALE GENOMIC DNA]</scope>
    <source>
        <strain evidence="1 2">Purdue</strain>
    </source>
</reference>
<organism evidence="1 2">
    <name type="scientific">Mycoplasma haematolamae (strain Purdue)</name>
    <dbReference type="NCBI Taxonomy" id="1212765"/>
    <lineage>
        <taxon>Bacteria</taxon>
        <taxon>Bacillati</taxon>
        <taxon>Mycoplasmatota</taxon>
        <taxon>Mollicutes</taxon>
        <taxon>Mycoplasmataceae</taxon>
        <taxon>Mycoplasma</taxon>
    </lineage>
</organism>